<dbReference type="RefSeq" id="WP_235881419.1">
    <property type="nucleotide sequence ID" value="NZ_JAUHTC010000054.1"/>
</dbReference>
<name>A0ABT8HFG2_MYCAO</name>
<keyword evidence="3" id="KW-1185">Reference proteome</keyword>
<protein>
    <submittedName>
        <fullName evidence="2">Uncharacterized protein</fullName>
    </submittedName>
</protein>
<feature type="region of interest" description="Disordered" evidence="1">
    <location>
        <begin position="148"/>
        <end position="177"/>
    </location>
</feature>
<sequence>MPIATLRKLLAALAIVGILLSGIGVATMMIFGSRGQQQEAVTPVRKPPTPPPPSVPTDKEFLIGVVVTAQNCDPAGPCFYTYTIDPKYVGLHPFPESPFTVEYEVLGGHQPQPGKFTVAGDQAEILKDVVVEGPPGAQLSARVLRVFEEPPAPAAEPPPGPAAEPPPGPAAEPVPAP</sequence>
<evidence type="ECO:0000313" key="2">
    <source>
        <dbReference type="EMBL" id="MDN4519509.1"/>
    </source>
</evidence>
<dbReference type="EMBL" id="JAUHTC010000054">
    <property type="protein sequence ID" value="MDN4519509.1"/>
    <property type="molecule type" value="Genomic_DNA"/>
</dbReference>
<comment type="caution">
    <text evidence="2">The sequence shown here is derived from an EMBL/GenBank/DDBJ whole genome shotgun (WGS) entry which is preliminary data.</text>
</comment>
<dbReference type="Proteomes" id="UP001172687">
    <property type="component" value="Unassembled WGS sequence"/>
</dbReference>
<proteinExistence type="predicted"/>
<evidence type="ECO:0000313" key="3">
    <source>
        <dbReference type="Proteomes" id="UP001172687"/>
    </source>
</evidence>
<reference evidence="2" key="1">
    <citation type="submission" date="2023-07" db="EMBL/GenBank/DDBJ databases">
        <title>Degradation of tert-butanol by M. austroafricanum TBA100.</title>
        <authorList>
            <person name="Helbich S."/>
            <person name="Vainshtein Y."/>
        </authorList>
    </citation>
    <scope>NUCLEOTIDE SEQUENCE</scope>
    <source>
        <strain evidence="2">TBA100</strain>
    </source>
</reference>
<evidence type="ECO:0000256" key="1">
    <source>
        <dbReference type="SAM" id="MobiDB-lite"/>
    </source>
</evidence>
<organism evidence="2 3">
    <name type="scientific">Mycolicibacterium austroafricanum</name>
    <name type="common">Mycobacterium austroafricanum</name>
    <dbReference type="NCBI Taxonomy" id="39687"/>
    <lineage>
        <taxon>Bacteria</taxon>
        <taxon>Bacillati</taxon>
        <taxon>Actinomycetota</taxon>
        <taxon>Actinomycetes</taxon>
        <taxon>Mycobacteriales</taxon>
        <taxon>Mycobacteriaceae</taxon>
        <taxon>Mycolicibacterium</taxon>
    </lineage>
</organism>
<accession>A0ABT8HFG2</accession>
<feature type="compositionally biased region" description="Pro residues" evidence="1">
    <location>
        <begin position="150"/>
        <end position="177"/>
    </location>
</feature>
<gene>
    <name evidence="2" type="ORF">QYF68_17040</name>
</gene>